<gene>
    <name evidence="5" type="ORF">MSAN_02478300</name>
</gene>
<feature type="region of interest" description="Disordered" evidence="4">
    <location>
        <begin position="183"/>
        <end position="203"/>
    </location>
</feature>
<dbReference type="Pfam" id="PF00071">
    <property type="entry name" value="Ras"/>
    <property type="match status" value="1"/>
</dbReference>
<reference evidence="5" key="1">
    <citation type="submission" date="2020-05" db="EMBL/GenBank/DDBJ databases">
        <title>Mycena genomes resolve the evolution of fungal bioluminescence.</title>
        <authorList>
            <person name="Tsai I.J."/>
        </authorList>
    </citation>
    <scope>NUCLEOTIDE SEQUENCE</scope>
    <source>
        <strain evidence="5">160909Yilan</strain>
    </source>
</reference>
<name>A0A8H6U2T1_9AGAR</name>
<comment type="caution">
    <text evidence="5">The sequence shown here is derived from an EMBL/GenBank/DDBJ whole genome shotgun (WGS) entry which is preliminary data.</text>
</comment>
<dbReference type="SMART" id="SM00175">
    <property type="entry name" value="RAB"/>
    <property type="match status" value="1"/>
</dbReference>
<keyword evidence="2" id="KW-0547">Nucleotide-binding</keyword>
<dbReference type="Gene3D" id="3.40.50.300">
    <property type="entry name" value="P-loop containing nucleotide triphosphate hydrolases"/>
    <property type="match status" value="1"/>
</dbReference>
<dbReference type="PRINTS" id="PR00449">
    <property type="entry name" value="RASTRNSFRMNG"/>
</dbReference>
<proteinExistence type="predicted"/>
<dbReference type="OrthoDB" id="5976022at2759"/>
<dbReference type="GO" id="GO:0005525">
    <property type="term" value="F:GTP binding"/>
    <property type="evidence" value="ECO:0007669"/>
    <property type="project" value="UniProtKB-KW"/>
</dbReference>
<keyword evidence="6" id="KW-1185">Reference proteome</keyword>
<dbReference type="InterPro" id="IPR001806">
    <property type="entry name" value="Small_GTPase"/>
</dbReference>
<evidence type="ECO:0000313" key="6">
    <source>
        <dbReference type="Proteomes" id="UP000623467"/>
    </source>
</evidence>
<evidence type="ECO:0000256" key="4">
    <source>
        <dbReference type="SAM" id="MobiDB-lite"/>
    </source>
</evidence>
<sequence length="203" mass="22385">MDQWTIAVLGEGGVGKTELSIAFALNTFVGALLPSQSMPPIIMPDEEPDPQFFRKQFVVDNHMCFVEVRAPTAGQVAKPPENEFLAEAQGFVLVYSIASRSSFDRIEEFHQAVVRVKGADAVFILIGNKCDERLDREVSKDDGAALARQLGCEFVETSAKTAQNVDRTFTNIVRALRQKEAQSLATQNHSGKGKKKKKNCIIL</sequence>
<dbReference type="GO" id="GO:0003924">
    <property type="term" value="F:GTPase activity"/>
    <property type="evidence" value="ECO:0007669"/>
    <property type="project" value="InterPro"/>
</dbReference>
<keyword evidence="3" id="KW-0342">GTP-binding</keyword>
<dbReference type="PROSITE" id="PS51421">
    <property type="entry name" value="RAS"/>
    <property type="match status" value="1"/>
</dbReference>
<dbReference type="SMART" id="SM00173">
    <property type="entry name" value="RAS"/>
    <property type="match status" value="1"/>
</dbReference>
<dbReference type="GO" id="GO:0005886">
    <property type="term" value="C:plasma membrane"/>
    <property type="evidence" value="ECO:0007669"/>
    <property type="project" value="UniProtKB-SubCell"/>
</dbReference>
<dbReference type="PROSITE" id="PS51419">
    <property type="entry name" value="RAB"/>
    <property type="match status" value="1"/>
</dbReference>
<dbReference type="Proteomes" id="UP000623467">
    <property type="component" value="Unassembled WGS sequence"/>
</dbReference>
<evidence type="ECO:0008006" key="7">
    <source>
        <dbReference type="Google" id="ProtNLM"/>
    </source>
</evidence>
<dbReference type="EMBL" id="JACAZH010000075">
    <property type="protein sequence ID" value="KAF7328605.1"/>
    <property type="molecule type" value="Genomic_DNA"/>
</dbReference>
<comment type="subcellular location">
    <subcellularLocation>
        <location evidence="1">Cell membrane</location>
        <topology evidence="1">Lipid-anchor</topology>
        <orientation evidence="1">Cytoplasmic side</orientation>
    </subcellularLocation>
</comment>
<dbReference type="GO" id="GO:0007165">
    <property type="term" value="P:signal transduction"/>
    <property type="evidence" value="ECO:0007669"/>
    <property type="project" value="InterPro"/>
</dbReference>
<organism evidence="5 6">
    <name type="scientific">Mycena sanguinolenta</name>
    <dbReference type="NCBI Taxonomy" id="230812"/>
    <lineage>
        <taxon>Eukaryota</taxon>
        <taxon>Fungi</taxon>
        <taxon>Dikarya</taxon>
        <taxon>Basidiomycota</taxon>
        <taxon>Agaricomycotina</taxon>
        <taxon>Agaricomycetes</taxon>
        <taxon>Agaricomycetidae</taxon>
        <taxon>Agaricales</taxon>
        <taxon>Marasmiineae</taxon>
        <taxon>Mycenaceae</taxon>
        <taxon>Mycena</taxon>
    </lineage>
</organism>
<dbReference type="SMART" id="SM00174">
    <property type="entry name" value="RHO"/>
    <property type="match status" value="1"/>
</dbReference>
<evidence type="ECO:0000256" key="2">
    <source>
        <dbReference type="ARBA" id="ARBA00022741"/>
    </source>
</evidence>
<accession>A0A8H6U2T1</accession>
<dbReference type="SUPFAM" id="SSF52540">
    <property type="entry name" value="P-loop containing nucleoside triphosphate hydrolases"/>
    <property type="match status" value="1"/>
</dbReference>
<evidence type="ECO:0000256" key="1">
    <source>
        <dbReference type="ARBA" id="ARBA00004342"/>
    </source>
</evidence>
<dbReference type="AlphaFoldDB" id="A0A8H6U2T1"/>
<evidence type="ECO:0000313" key="5">
    <source>
        <dbReference type="EMBL" id="KAF7328605.1"/>
    </source>
</evidence>
<feature type="compositionally biased region" description="Basic residues" evidence="4">
    <location>
        <begin position="191"/>
        <end position="203"/>
    </location>
</feature>
<dbReference type="InterPro" id="IPR020849">
    <property type="entry name" value="Small_GTPase_Ras-type"/>
</dbReference>
<evidence type="ECO:0000256" key="3">
    <source>
        <dbReference type="ARBA" id="ARBA00023134"/>
    </source>
</evidence>
<dbReference type="PANTHER" id="PTHR24070">
    <property type="entry name" value="RAS, DI-RAS, AND RHEB FAMILY MEMBERS OF SMALL GTPASE SUPERFAMILY"/>
    <property type="match status" value="1"/>
</dbReference>
<protein>
    <recommendedName>
        <fullName evidence="7">Ras protein</fullName>
    </recommendedName>
</protein>
<dbReference type="InterPro" id="IPR027417">
    <property type="entry name" value="P-loop_NTPase"/>
</dbReference>